<dbReference type="CDD" id="cd07185">
    <property type="entry name" value="OmpA_C-like"/>
    <property type="match status" value="1"/>
</dbReference>
<keyword evidence="3" id="KW-1003">Cell membrane</keyword>
<dbReference type="PANTHER" id="PTHR30329">
    <property type="entry name" value="STATOR ELEMENT OF FLAGELLAR MOTOR COMPLEX"/>
    <property type="match status" value="1"/>
</dbReference>
<evidence type="ECO:0000256" key="6">
    <source>
        <dbReference type="ARBA" id="ARBA00023136"/>
    </source>
</evidence>
<evidence type="ECO:0000313" key="11">
    <source>
        <dbReference type="Proteomes" id="UP000031971"/>
    </source>
</evidence>
<dbReference type="PANTHER" id="PTHR30329:SF21">
    <property type="entry name" value="LIPOPROTEIN YIAD-RELATED"/>
    <property type="match status" value="1"/>
</dbReference>
<name>A0A0C2YV65_PARME</name>
<evidence type="ECO:0000256" key="2">
    <source>
        <dbReference type="ARBA" id="ARBA00008914"/>
    </source>
</evidence>
<dbReference type="Proteomes" id="UP000031971">
    <property type="component" value="Unassembled WGS sequence"/>
</dbReference>
<dbReference type="STRING" id="272627.CCC_02468"/>
<evidence type="ECO:0000256" key="8">
    <source>
        <dbReference type="SAM" id="MobiDB-lite"/>
    </source>
</evidence>
<keyword evidence="10" id="KW-0966">Cell projection</keyword>
<dbReference type="AlphaFoldDB" id="A0A0C2YV65"/>
<feature type="region of interest" description="Disordered" evidence="8">
    <location>
        <begin position="84"/>
        <end position="167"/>
    </location>
</feature>
<evidence type="ECO:0000256" key="5">
    <source>
        <dbReference type="ARBA" id="ARBA00022989"/>
    </source>
</evidence>
<sequence length="344" mass="36548">MAEGGQQIIIKRVKKVAGGAHGGAWKVAYADFVTAMMAFFLLLWLLNAVTEEQLTGVSNYFAPTMASKSSSGAGGLLGGKVIGEGAQTSNTSSPSLVQHLPPASIGPGGEDLTGSKEFESDNPSESNQGPGQGAGQGAGQGPGQGKDRSGMSEQEFKEAQAQREQQKFDKAKEVLEGAMKGIPEMKQFQGSMLVDNTPEGLRIQITDQEGLAMFPSGSSAQFGHTRAMLDLVSRVVRQLPDNRIAISGHTDAVPFRDPSGYTNWELSADRALATRRALIASGVPEGRIDRIVGRADQEPLDKADPKGLRNRRISIILLRENDLGPVDSQNLSVPLKSTTPAPKR</sequence>
<dbReference type="InterPro" id="IPR036737">
    <property type="entry name" value="OmpA-like_sf"/>
</dbReference>
<evidence type="ECO:0000256" key="3">
    <source>
        <dbReference type="ARBA" id="ARBA00022475"/>
    </source>
</evidence>
<dbReference type="OrthoDB" id="7170686at2"/>
<dbReference type="Pfam" id="PF13677">
    <property type="entry name" value="MotB_plug"/>
    <property type="match status" value="1"/>
</dbReference>
<evidence type="ECO:0000256" key="7">
    <source>
        <dbReference type="PROSITE-ProRule" id="PRU00473"/>
    </source>
</evidence>
<feature type="compositionally biased region" description="Gly residues" evidence="8">
    <location>
        <begin position="130"/>
        <end position="144"/>
    </location>
</feature>
<gene>
    <name evidence="10" type="ORF">CCC_02468</name>
</gene>
<comment type="caution">
    <text evidence="10">The sequence shown here is derived from an EMBL/GenBank/DDBJ whole genome shotgun (WGS) entry which is preliminary data.</text>
</comment>
<accession>A0A0C2YV65</accession>
<evidence type="ECO:0000313" key="10">
    <source>
        <dbReference type="EMBL" id="KIL99018.1"/>
    </source>
</evidence>
<dbReference type="SUPFAM" id="SSF103088">
    <property type="entry name" value="OmpA-like"/>
    <property type="match status" value="1"/>
</dbReference>
<dbReference type="Pfam" id="PF00691">
    <property type="entry name" value="OmpA"/>
    <property type="match status" value="1"/>
</dbReference>
<proteinExistence type="inferred from homology"/>
<keyword evidence="6 7" id="KW-0472">Membrane</keyword>
<feature type="compositionally biased region" description="Polar residues" evidence="8">
    <location>
        <begin position="86"/>
        <end position="96"/>
    </location>
</feature>
<feature type="domain" description="OmpA-like" evidence="9">
    <location>
        <begin position="201"/>
        <end position="321"/>
    </location>
</feature>
<evidence type="ECO:0000259" key="9">
    <source>
        <dbReference type="PROSITE" id="PS51123"/>
    </source>
</evidence>
<dbReference type="Gene3D" id="3.30.1330.60">
    <property type="entry name" value="OmpA-like domain"/>
    <property type="match status" value="1"/>
</dbReference>
<keyword evidence="10" id="KW-0282">Flagellum</keyword>
<dbReference type="InterPro" id="IPR025713">
    <property type="entry name" value="MotB-like_N_dom"/>
</dbReference>
<reference evidence="10 11" key="1">
    <citation type="submission" date="2015-01" db="EMBL/GenBank/DDBJ databases">
        <title>Genome Sequence of Magnetospirillum magnetotacticum Strain MS-1.</title>
        <authorList>
            <person name="Marinov G.K."/>
            <person name="Smalley M.D."/>
            <person name="DeSalvo G."/>
        </authorList>
    </citation>
    <scope>NUCLEOTIDE SEQUENCE [LARGE SCALE GENOMIC DNA]</scope>
    <source>
        <strain evidence="10 11">MS-1</strain>
    </source>
</reference>
<comment type="subcellular location">
    <subcellularLocation>
        <location evidence="1">Cell membrane</location>
        <topology evidence="1">Single-pass membrane protein</topology>
    </subcellularLocation>
</comment>
<protein>
    <submittedName>
        <fullName evidence="10">Flagellar motor rotation protein MotB</fullName>
    </submittedName>
</protein>
<dbReference type="EMBL" id="JXSL01000027">
    <property type="protein sequence ID" value="KIL99018.1"/>
    <property type="molecule type" value="Genomic_DNA"/>
</dbReference>
<organism evidence="10 11">
    <name type="scientific">Paramagnetospirillum magnetotacticum MS-1</name>
    <dbReference type="NCBI Taxonomy" id="272627"/>
    <lineage>
        <taxon>Bacteria</taxon>
        <taxon>Pseudomonadati</taxon>
        <taxon>Pseudomonadota</taxon>
        <taxon>Alphaproteobacteria</taxon>
        <taxon>Rhodospirillales</taxon>
        <taxon>Magnetospirillaceae</taxon>
        <taxon>Paramagnetospirillum</taxon>
    </lineage>
</organism>
<evidence type="ECO:0000256" key="4">
    <source>
        <dbReference type="ARBA" id="ARBA00022692"/>
    </source>
</evidence>
<keyword evidence="4" id="KW-0812">Transmembrane</keyword>
<comment type="similarity">
    <text evidence="2">Belongs to the MotB family.</text>
</comment>
<keyword evidence="10" id="KW-0969">Cilium</keyword>
<dbReference type="InterPro" id="IPR006665">
    <property type="entry name" value="OmpA-like"/>
</dbReference>
<dbReference type="InterPro" id="IPR050330">
    <property type="entry name" value="Bact_OuterMem_StrucFunc"/>
</dbReference>
<dbReference type="GO" id="GO:0005886">
    <property type="term" value="C:plasma membrane"/>
    <property type="evidence" value="ECO:0007669"/>
    <property type="project" value="UniProtKB-SubCell"/>
</dbReference>
<evidence type="ECO:0000256" key="1">
    <source>
        <dbReference type="ARBA" id="ARBA00004162"/>
    </source>
</evidence>
<feature type="compositionally biased region" description="Basic and acidic residues" evidence="8">
    <location>
        <begin position="145"/>
        <end position="167"/>
    </location>
</feature>
<keyword evidence="11" id="KW-1185">Reference proteome</keyword>
<keyword evidence="5" id="KW-1133">Transmembrane helix</keyword>
<dbReference type="RefSeq" id="WP_041041318.1">
    <property type="nucleotide sequence ID" value="NZ_JXSL01000027.1"/>
</dbReference>
<dbReference type="PROSITE" id="PS51123">
    <property type="entry name" value="OMPA_2"/>
    <property type="match status" value="1"/>
</dbReference>